<keyword evidence="3" id="KW-1185">Reference proteome</keyword>
<dbReference type="EMBL" id="JABEXW010000022">
    <property type="protein sequence ID" value="KAF4973339.1"/>
    <property type="molecule type" value="Genomic_DNA"/>
</dbReference>
<dbReference type="Proteomes" id="UP000622797">
    <property type="component" value="Unassembled WGS sequence"/>
</dbReference>
<reference evidence="2" key="2">
    <citation type="submission" date="2020-05" db="EMBL/GenBank/DDBJ databases">
        <authorList>
            <person name="Kim H.-S."/>
            <person name="Proctor R.H."/>
            <person name="Brown D.W."/>
        </authorList>
    </citation>
    <scope>NUCLEOTIDE SEQUENCE</scope>
    <source>
        <strain evidence="2">NRRL 20472</strain>
    </source>
</reference>
<dbReference type="AlphaFoldDB" id="A0A8H4XGK7"/>
<proteinExistence type="predicted"/>
<name>A0A8H4XGK7_9HYPO</name>
<protein>
    <submittedName>
        <fullName evidence="2">Uncharacterized protein</fullName>
    </submittedName>
</protein>
<gene>
    <name evidence="2" type="ORF">FSARC_317</name>
</gene>
<evidence type="ECO:0000256" key="1">
    <source>
        <dbReference type="SAM" id="Coils"/>
    </source>
</evidence>
<accession>A0A8H4XGK7</accession>
<evidence type="ECO:0000313" key="2">
    <source>
        <dbReference type="EMBL" id="KAF4973339.1"/>
    </source>
</evidence>
<comment type="caution">
    <text evidence="2">The sequence shown here is derived from an EMBL/GenBank/DDBJ whole genome shotgun (WGS) entry which is preliminary data.</text>
</comment>
<dbReference type="Gene3D" id="1.25.40.20">
    <property type="entry name" value="Ankyrin repeat-containing domain"/>
    <property type="match status" value="1"/>
</dbReference>
<keyword evidence="1" id="KW-0175">Coiled coil</keyword>
<evidence type="ECO:0000313" key="3">
    <source>
        <dbReference type="Proteomes" id="UP000622797"/>
    </source>
</evidence>
<sequence length="1019" mass="115863">MPNAGKFIFRLRSSFTGSALNSQNSSSTSPHRHKFTIASSAERPVPGDIVSGMAEAFGIAGSAFGAISLGLQLFQQISQYLDDVEGRDEDLRQAKNYAKLVQTSLIALHGAVVYATTNKFATEDAINQCETSCAVAIDSLLKAAEEVKGPDAVSNSRITKAKDLYVKLKYPFKKQNIKDLEKRLLYTNNFLQTALTVLQSNNHSATHNSILSVQQTVNNIQLTAEDSRMSQEQTRKTSVQLHEALQFVQQDVREVLAQLREPIYSNREGQTIFMDRRSLRTIKGQSILDRVSLTWAFTPTGEYLFNEDLMQLYWVLVDFMNPATYANMAQGPYQRFDRIRDVPRIAEYLEYGQLSRAIIKEDQDEVQDWLERYPCSIKEINYLGQSPIHLAIQIQNVTILEILLQYADAKILNTADNNGHYPIDHATEALCHTGRSRTKRGSEKCNRCMILDLLLQSESALFGISVRRALELPFYHEIPSCKEGQKRVVKSLASRRKKLEQLAQRQLSPSERRDLDICQDGVLDQNAAQVQRYLEARSCHIPTELRVYNDNVVSEDAQSIYTYIRQGEIAEYALESGFSHSETTFQEVFGLLPRWLAFRERPWCPRQGNLFLSYICWMVDHGANLSCYFPANPVLPLEGNITRAHWFMTCIGTNLFSFIRGFRTPMSPDVLSVLLAQDVVDNCRCWCSPRGCTPLTKLLRAIELDAPDSFDYQEPDRLERTVFEHLRDLYNLYGEVGCGLANQPWVDSAILRYFTFFMLGLRHTCCCLVGEVPGPLSGEECREIREEDSSRLGQLEELVEEFETERGNYDELPFFIREYCVPKMRMVDQDLASLMLTEEQRREAEGVGVIWENYGPRLPSCSNGPEGDVGRRGEVIITRTSPPITLYRQRQPSLSSFIQGGFCLQKAMSGRLKDMLLRDQRKALFGDSPPLPKKAAPYPEGEIIYRGNDRFVVRHGNTVTKYTTHPDGMGVNHQPSEALVMQFAKEHTTIPVPEVISSDWDRITMEHIEGQTLKKFGHH</sequence>
<organism evidence="2 3">
    <name type="scientific">Fusarium sarcochroum</name>
    <dbReference type="NCBI Taxonomy" id="1208366"/>
    <lineage>
        <taxon>Eukaryota</taxon>
        <taxon>Fungi</taxon>
        <taxon>Dikarya</taxon>
        <taxon>Ascomycota</taxon>
        <taxon>Pezizomycotina</taxon>
        <taxon>Sordariomycetes</taxon>
        <taxon>Hypocreomycetidae</taxon>
        <taxon>Hypocreales</taxon>
        <taxon>Nectriaceae</taxon>
        <taxon>Fusarium</taxon>
        <taxon>Fusarium lateritium species complex</taxon>
    </lineage>
</organism>
<feature type="coiled-coil region" evidence="1">
    <location>
        <begin position="785"/>
        <end position="812"/>
    </location>
</feature>
<reference evidence="2" key="1">
    <citation type="journal article" date="2020" name="BMC Genomics">
        <title>Correction to: Identification and distribution of gene clusters required for synthesis of sphingolipid metabolism inhibitors in diverse species of the filamentous fungus Fusarium.</title>
        <authorList>
            <person name="Kim H.S."/>
            <person name="Lohmar J.M."/>
            <person name="Busman M."/>
            <person name="Brown D.W."/>
            <person name="Naumann T.A."/>
            <person name="Divon H.H."/>
            <person name="Lysoe E."/>
            <person name="Uhlig S."/>
            <person name="Proctor R.H."/>
        </authorList>
    </citation>
    <scope>NUCLEOTIDE SEQUENCE</scope>
    <source>
        <strain evidence="2">NRRL 20472</strain>
    </source>
</reference>
<dbReference type="OrthoDB" id="1577640at2759"/>
<dbReference type="InterPro" id="IPR036770">
    <property type="entry name" value="Ankyrin_rpt-contain_sf"/>
</dbReference>
<dbReference type="SUPFAM" id="SSF48403">
    <property type="entry name" value="Ankyrin repeat"/>
    <property type="match status" value="1"/>
</dbReference>